<feature type="transmembrane region" description="Helical" evidence="1">
    <location>
        <begin position="62"/>
        <end position="82"/>
    </location>
</feature>
<feature type="transmembrane region" description="Helical" evidence="1">
    <location>
        <begin position="88"/>
        <end position="109"/>
    </location>
</feature>
<evidence type="ECO:0000313" key="3">
    <source>
        <dbReference type="Proteomes" id="UP000663992"/>
    </source>
</evidence>
<keyword evidence="1" id="KW-0812">Transmembrane</keyword>
<sequence length="117" mass="12603">MSPNLLKALRRLAAVLMLLSGITHVSQLLVYGFAPNVLGAATFGGIYLLIGVLLLRQGLLGLWLGASLPAIGGILGAVRYLMVHANPFSLFHIGIDLIVVPICLGLLIFEYGRLRRR</sequence>
<evidence type="ECO:0000256" key="1">
    <source>
        <dbReference type="SAM" id="Phobius"/>
    </source>
</evidence>
<feature type="transmembrane region" description="Helical" evidence="1">
    <location>
        <begin position="12"/>
        <end position="31"/>
    </location>
</feature>
<comment type="caution">
    <text evidence="2">The sequence shown here is derived from an EMBL/GenBank/DDBJ whole genome shotgun (WGS) entry which is preliminary data.</text>
</comment>
<evidence type="ECO:0000313" key="2">
    <source>
        <dbReference type="EMBL" id="MBN7822454.1"/>
    </source>
</evidence>
<accession>A0ABS3CZB1</accession>
<organism evidence="2 3">
    <name type="scientific">Bowmanella yangjiangensis</name>
    <dbReference type="NCBI Taxonomy" id="2811230"/>
    <lineage>
        <taxon>Bacteria</taxon>
        <taxon>Pseudomonadati</taxon>
        <taxon>Pseudomonadota</taxon>
        <taxon>Gammaproteobacteria</taxon>
        <taxon>Alteromonadales</taxon>
        <taxon>Alteromonadaceae</taxon>
        <taxon>Bowmanella</taxon>
    </lineage>
</organism>
<feature type="transmembrane region" description="Helical" evidence="1">
    <location>
        <begin position="37"/>
        <end position="55"/>
    </location>
</feature>
<proteinExistence type="predicted"/>
<dbReference type="EMBL" id="JAFKCS010000069">
    <property type="protein sequence ID" value="MBN7822454.1"/>
    <property type="molecule type" value="Genomic_DNA"/>
</dbReference>
<gene>
    <name evidence="2" type="ORF">J0A65_21505</name>
</gene>
<reference evidence="2 3" key="1">
    <citation type="submission" date="2021-03" db="EMBL/GenBank/DDBJ databases">
        <title>novel species isolated from a fishpond in China.</title>
        <authorList>
            <person name="Lu H."/>
            <person name="Cai Z."/>
        </authorList>
    </citation>
    <scope>NUCLEOTIDE SEQUENCE [LARGE SCALE GENOMIC DNA]</scope>
    <source>
        <strain evidence="2 3">Y57</strain>
    </source>
</reference>
<dbReference type="Proteomes" id="UP000663992">
    <property type="component" value="Unassembled WGS sequence"/>
</dbReference>
<protein>
    <recommendedName>
        <fullName evidence="4">DUF4345 domain-containing protein</fullName>
    </recommendedName>
</protein>
<keyword evidence="3" id="KW-1185">Reference proteome</keyword>
<keyword evidence="1" id="KW-0472">Membrane</keyword>
<evidence type="ECO:0008006" key="4">
    <source>
        <dbReference type="Google" id="ProtNLM"/>
    </source>
</evidence>
<name>A0ABS3CZB1_9ALTE</name>
<keyword evidence="1" id="KW-1133">Transmembrane helix</keyword>
<dbReference type="RefSeq" id="WP_206596380.1">
    <property type="nucleotide sequence ID" value="NZ_JAFKCS010000069.1"/>
</dbReference>